<organism evidence="2 3">
    <name type="scientific">Stenomitos frigidus ULC18</name>
    <dbReference type="NCBI Taxonomy" id="2107698"/>
    <lineage>
        <taxon>Bacteria</taxon>
        <taxon>Bacillati</taxon>
        <taxon>Cyanobacteriota</taxon>
        <taxon>Cyanophyceae</taxon>
        <taxon>Leptolyngbyales</taxon>
        <taxon>Leptolyngbyaceae</taxon>
        <taxon>Stenomitos</taxon>
    </lineage>
</organism>
<feature type="compositionally biased region" description="Polar residues" evidence="1">
    <location>
        <begin position="46"/>
        <end position="61"/>
    </location>
</feature>
<evidence type="ECO:0000313" key="3">
    <source>
        <dbReference type="Proteomes" id="UP000239576"/>
    </source>
</evidence>
<comment type="caution">
    <text evidence="2">The sequence shown here is derived from an EMBL/GenBank/DDBJ whole genome shotgun (WGS) entry which is preliminary data.</text>
</comment>
<dbReference type="OrthoDB" id="462675at2"/>
<evidence type="ECO:0000313" key="2">
    <source>
        <dbReference type="EMBL" id="PSB24621.1"/>
    </source>
</evidence>
<sequence length="107" mass="11841">MQAIEATGTIDAYGQLALDQPLPVAHPGRVRIIVLLTDLASPIPEQTQPPIISSQSLAENQPSHKRPIWERVAEISAQVPPEEWAKLPKDLSKNVDHYLYGSPKEDE</sequence>
<gene>
    <name evidence="2" type="ORF">C7B82_26750</name>
</gene>
<feature type="region of interest" description="Disordered" evidence="1">
    <location>
        <begin position="46"/>
        <end position="65"/>
    </location>
</feature>
<dbReference type="AlphaFoldDB" id="A0A2T1DW05"/>
<dbReference type="EMBL" id="PVWK01000142">
    <property type="protein sequence ID" value="PSB24621.1"/>
    <property type="molecule type" value="Genomic_DNA"/>
</dbReference>
<dbReference type="RefSeq" id="WP_106259863.1">
    <property type="nucleotide sequence ID" value="NZ_CAWNSW010000105.1"/>
</dbReference>
<name>A0A2T1DW05_9CYAN</name>
<keyword evidence="3" id="KW-1185">Reference proteome</keyword>
<reference evidence="3" key="1">
    <citation type="submission" date="2018-02" db="EMBL/GenBank/DDBJ databases">
        <authorList>
            <person name="Moore K."/>
            <person name="Momper L."/>
        </authorList>
    </citation>
    <scope>NUCLEOTIDE SEQUENCE [LARGE SCALE GENOMIC DNA]</scope>
    <source>
        <strain evidence="3">ULC18</strain>
    </source>
</reference>
<dbReference type="Proteomes" id="UP000239576">
    <property type="component" value="Unassembled WGS sequence"/>
</dbReference>
<accession>A0A2T1DW05</accession>
<proteinExistence type="predicted"/>
<evidence type="ECO:0000256" key="1">
    <source>
        <dbReference type="SAM" id="MobiDB-lite"/>
    </source>
</evidence>
<protein>
    <submittedName>
        <fullName evidence="2">Uncharacterized protein</fullName>
    </submittedName>
</protein>
<reference evidence="2 3" key="2">
    <citation type="submission" date="2018-03" db="EMBL/GenBank/DDBJ databases">
        <title>The ancient ancestry and fast evolution of plastids.</title>
        <authorList>
            <person name="Moore K.R."/>
            <person name="Magnabosco C."/>
            <person name="Momper L."/>
            <person name="Gold D.A."/>
            <person name="Bosak T."/>
            <person name="Fournier G.P."/>
        </authorList>
    </citation>
    <scope>NUCLEOTIDE SEQUENCE [LARGE SCALE GENOMIC DNA]</scope>
    <source>
        <strain evidence="2 3">ULC18</strain>
    </source>
</reference>